<dbReference type="CDD" id="cd01898">
    <property type="entry name" value="Obg"/>
    <property type="match status" value="1"/>
</dbReference>
<evidence type="ECO:0000313" key="12">
    <source>
        <dbReference type="EMBL" id="CAA0124005.1"/>
    </source>
</evidence>
<name>A0A5S9QXH1_9GAMM</name>
<dbReference type="InterPro" id="IPR014100">
    <property type="entry name" value="GTP-bd_Obg/CgtA"/>
</dbReference>
<dbReference type="InterPro" id="IPR006169">
    <property type="entry name" value="GTP1_OBG_dom"/>
</dbReference>
<evidence type="ECO:0000256" key="5">
    <source>
        <dbReference type="ARBA" id="ARBA00022801"/>
    </source>
</evidence>
<dbReference type="OrthoDB" id="9807318at2"/>
<dbReference type="PRINTS" id="PR00326">
    <property type="entry name" value="GTP1OBG"/>
</dbReference>
<sequence>MKFVDEAIVNIFAGKGGNGCMSFRREKYIPKGGPDGGDGGRGGSVILRADESLNTLSDYRYQEAYRAQGGEGGKGRQCSGKAGEDFFMVVPVGTCAYDDSTQELIGELTAHEEELVVAKGGRGGLGNVHFKSSTNRAPRQTVPGTPGEERSLRLELNVIADVGLLGFPNAGKSTLIRAVSGAQPKVANYPFTTLAPNLGVVGLDNHRSFVIADIPGLIEGAAMGAGLGIRFLKHLMRTRILLHIVDMLPYEGDPAEQAVAIASELALFSPTLAEHPRFLVLNKMDLVPEEERESRKQAVIDALGWEGPVYSISAINREGTQPLVFDLMDVIEEFRENLEDEDFAEDQLERLRLIQDEGRDSILRAAALKRAQGQELVGDDDDDWDDDEFDVEVSYVRD</sequence>
<evidence type="ECO:0000259" key="10">
    <source>
        <dbReference type="PROSITE" id="PS51710"/>
    </source>
</evidence>
<dbReference type="PROSITE" id="PS51710">
    <property type="entry name" value="G_OBG"/>
    <property type="match status" value="1"/>
</dbReference>
<evidence type="ECO:0000256" key="7">
    <source>
        <dbReference type="ARBA" id="ARBA00023134"/>
    </source>
</evidence>
<dbReference type="GO" id="GO:0003924">
    <property type="term" value="F:GTPase activity"/>
    <property type="evidence" value="ECO:0007669"/>
    <property type="project" value="UniProtKB-UniRule"/>
</dbReference>
<dbReference type="InterPro" id="IPR027417">
    <property type="entry name" value="P-loop_NTPase"/>
</dbReference>
<keyword evidence="2 8" id="KW-0963">Cytoplasm</keyword>
<dbReference type="HAMAP" id="MF_01454">
    <property type="entry name" value="GTPase_Obg"/>
    <property type="match status" value="1"/>
</dbReference>
<dbReference type="GO" id="GO:0000287">
    <property type="term" value="F:magnesium ion binding"/>
    <property type="evidence" value="ECO:0007669"/>
    <property type="project" value="InterPro"/>
</dbReference>
<evidence type="ECO:0000256" key="6">
    <source>
        <dbReference type="ARBA" id="ARBA00022842"/>
    </source>
</evidence>
<dbReference type="InterPro" id="IPR031167">
    <property type="entry name" value="G_OBG"/>
</dbReference>
<feature type="region of interest" description="Disordered" evidence="9">
    <location>
        <begin position="127"/>
        <end position="147"/>
    </location>
</feature>
<evidence type="ECO:0000256" key="3">
    <source>
        <dbReference type="ARBA" id="ARBA00022723"/>
    </source>
</evidence>
<dbReference type="FunFam" id="2.70.210.12:FF:000001">
    <property type="entry name" value="GTPase Obg"/>
    <property type="match status" value="1"/>
</dbReference>
<dbReference type="PROSITE" id="PS00905">
    <property type="entry name" value="GTP1_OBG"/>
    <property type="match status" value="1"/>
</dbReference>
<dbReference type="Proteomes" id="UP000441399">
    <property type="component" value="Unassembled WGS sequence"/>
</dbReference>
<dbReference type="NCBIfam" id="TIGR02729">
    <property type="entry name" value="Obg_CgtA"/>
    <property type="match status" value="1"/>
</dbReference>
<keyword evidence="5 8" id="KW-0378">Hydrolase</keyword>
<comment type="subunit">
    <text evidence="8">Monomer.</text>
</comment>
<evidence type="ECO:0000256" key="1">
    <source>
        <dbReference type="ARBA" id="ARBA00007699"/>
    </source>
</evidence>
<feature type="domain" description="Obg" evidence="11">
    <location>
        <begin position="1"/>
        <end position="159"/>
    </location>
</feature>
<reference evidence="12 13" key="1">
    <citation type="submission" date="2019-11" db="EMBL/GenBank/DDBJ databases">
        <authorList>
            <person name="Holert J."/>
        </authorList>
    </citation>
    <scope>NUCLEOTIDE SEQUENCE [LARGE SCALE GENOMIC DNA]</scope>
    <source>
        <strain evidence="12">SB11_3</strain>
    </source>
</reference>
<dbReference type="AlphaFoldDB" id="A0A5S9QXH1"/>
<dbReference type="InterPro" id="IPR006074">
    <property type="entry name" value="GTP1-OBG_CS"/>
</dbReference>
<dbReference type="PANTHER" id="PTHR11702">
    <property type="entry name" value="DEVELOPMENTALLY REGULATED GTP-BINDING PROTEIN-RELATED"/>
    <property type="match status" value="1"/>
</dbReference>
<evidence type="ECO:0000313" key="13">
    <source>
        <dbReference type="Proteomes" id="UP000441399"/>
    </source>
</evidence>
<comment type="subcellular location">
    <subcellularLocation>
        <location evidence="8">Cytoplasm</location>
    </subcellularLocation>
</comment>
<dbReference type="EMBL" id="CACSIO010000056">
    <property type="protein sequence ID" value="CAA0124005.1"/>
    <property type="molecule type" value="Genomic_DNA"/>
</dbReference>
<keyword evidence="13" id="KW-1185">Reference proteome</keyword>
<feature type="binding site" evidence="8">
    <location>
        <begin position="313"/>
        <end position="315"/>
    </location>
    <ligand>
        <name>GTP</name>
        <dbReference type="ChEBI" id="CHEBI:37565"/>
    </ligand>
</feature>
<dbReference type="InterPro" id="IPR036726">
    <property type="entry name" value="GTP1_OBG_dom_sf"/>
</dbReference>
<protein>
    <recommendedName>
        <fullName evidence="8">GTPase Obg</fullName>
        <ecNumber evidence="8">3.6.5.-</ecNumber>
    </recommendedName>
    <alternativeName>
        <fullName evidence="8">GTP-binding protein Obg</fullName>
    </alternativeName>
</protein>
<comment type="similarity">
    <text evidence="1 8">Belongs to the TRAFAC class OBG-HflX-like GTPase superfamily. OBG GTPase family.</text>
</comment>
<dbReference type="SUPFAM" id="SSF52540">
    <property type="entry name" value="P-loop containing nucleoside triphosphate hydrolases"/>
    <property type="match status" value="1"/>
</dbReference>
<organism evidence="12 13">
    <name type="scientific">BD1-7 clade bacterium</name>
    <dbReference type="NCBI Taxonomy" id="2029982"/>
    <lineage>
        <taxon>Bacteria</taxon>
        <taxon>Pseudomonadati</taxon>
        <taxon>Pseudomonadota</taxon>
        <taxon>Gammaproteobacteria</taxon>
        <taxon>Cellvibrionales</taxon>
        <taxon>Spongiibacteraceae</taxon>
        <taxon>BD1-7 clade</taxon>
    </lineage>
</organism>
<dbReference type="EC" id="3.6.5.-" evidence="8"/>
<dbReference type="PIRSF" id="PIRSF002401">
    <property type="entry name" value="GTP_bd_Obg/CgtA"/>
    <property type="match status" value="1"/>
</dbReference>
<accession>A0A5S9QXH1</accession>
<feature type="binding site" evidence="8">
    <location>
        <begin position="191"/>
        <end position="195"/>
    </location>
    <ligand>
        <name>GTP</name>
        <dbReference type="ChEBI" id="CHEBI:37565"/>
    </ligand>
</feature>
<dbReference type="Pfam" id="PF01018">
    <property type="entry name" value="GTP1_OBG"/>
    <property type="match status" value="1"/>
</dbReference>
<evidence type="ECO:0000256" key="2">
    <source>
        <dbReference type="ARBA" id="ARBA00022490"/>
    </source>
</evidence>
<gene>
    <name evidence="8 12" type="primary">obg</name>
    <name evidence="12" type="ORF">OPDIPICF_02946</name>
</gene>
<dbReference type="InterPro" id="IPR006073">
    <property type="entry name" value="GTP-bd"/>
</dbReference>
<dbReference type="NCBIfam" id="NF008956">
    <property type="entry name" value="PRK12299.1"/>
    <property type="match status" value="1"/>
</dbReference>
<evidence type="ECO:0000256" key="9">
    <source>
        <dbReference type="SAM" id="MobiDB-lite"/>
    </source>
</evidence>
<keyword evidence="3 8" id="KW-0479">Metal-binding</keyword>
<dbReference type="GO" id="GO:0005737">
    <property type="term" value="C:cytoplasm"/>
    <property type="evidence" value="ECO:0007669"/>
    <property type="project" value="UniProtKB-SubCell"/>
</dbReference>
<feature type="binding site" evidence="8">
    <location>
        <position position="173"/>
    </location>
    <ligand>
        <name>Mg(2+)</name>
        <dbReference type="ChEBI" id="CHEBI:18420"/>
    </ligand>
</feature>
<feature type="domain" description="OBG-type G" evidence="10">
    <location>
        <begin position="160"/>
        <end position="332"/>
    </location>
</feature>
<dbReference type="Pfam" id="PF01926">
    <property type="entry name" value="MMR_HSR1"/>
    <property type="match status" value="1"/>
</dbReference>
<evidence type="ECO:0000256" key="8">
    <source>
        <dbReference type="HAMAP-Rule" id="MF_01454"/>
    </source>
</evidence>
<dbReference type="InterPro" id="IPR045086">
    <property type="entry name" value="OBG_GTPase"/>
</dbReference>
<keyword evidence="7 8" id="KW-0342">GTP-binding</keyword>
<proteinExistence type="inferred from homology"/>
<keyword evidence="4 8" id="KW-0547">Nucleotide-binding</keyword>
<comment type="cofactor">
    <cofactor evidence="8">
        <name>Mg(2+)</name>
        <dbReference type="ChEBI" id="CHEBI:18420"/>
    </cofactor>
</comment>
<evidence type="ECO:0000259" key="11">
    <source>
        <dbReference type="PROSITE" id="PS51883"/>
    </source>
</evidence>
<feature type="binding site" evidence="8">
    <location>
        <begin position="282"/>
        <end position="285"/>
    </location>
    <ligand>
        <name>GTP</name>
        <dbReference type="ChEBI" id="CHEBI:37565"/>
    </ligand>
</feature>
<dbReference type="Gene3D" id="3.40.50.300">
    <property type="entry name" value="P-loop containing nucleotide triphosphate hydrolases"/>
    <property type="match status" value="1"/>
</dbReference>
<dbReference type="Gene3D" id="2.70.210.12">
    <property type="entry name" value="GTP1/OBG domain"/>
    <property type="match status" value="1"/>
</dbReference>
<dbReference type="GO" id="GO:0042254">
    <property type="term" value="P:ribosome biogenesis"/>
    <property type="evidence" value="ECO:0007669"/>
    <property type="project" value="UniProtKB-UniRule"/>
</dbReference>
<dbReference type="GO" id="GO:0043022">
    <property type="term" value="F:ribosome binding"/>
    <property type="evidence" value="ECO:0007669"/>
    <property type="project" value="UniProtKB-ARBA"/>
</dbReference>
<feature type="binding site" evidence="8">
    <location>
        <position position="193"/>
    </location>
    <ligand>
        <name>Mg(2+)</name>
        <dbReference type="ChEBI" id="CHEBI:18420"/>
    </ligand>
</feature>
<dbReference type="NCBIfam" id="NF008955">
    <property type="entry name" value="PRK12297.1"/>
    <property type="match status" value="1"/>
</dbReference>
<dbReference type="PANTHER" id="PTHR11702:SF31">
    <property type="entry name" value="MITOCHONDRIAL RIBOSOME-ASSOCIATED GTPASE 2"/>
    <property type="match status" value="1"/>
</dbReference>
<feature type="binding site" evidence="8">
    <location>
        <begin position="166"/>
        <end position="173"/>
    </location>
    <ligand>
        <name>GTP</name>
        <dbReference type="ChEBI" id="CHEBI:37565"/>
    </ligand>
</feature>
<feature type="binding site" evidence="8">
    <location>
        <begin position="213"/>
        <end position="216"/>
    </location>
    <ligand>
        <name>GTP</name>
        <dbReference type="ChEBI" id="CHEBI:37565"/>
    </ligand>
</feature>
<keyword evidence="6 8" id="KW-0460">Magnesium</keyword>
<dbReference type="GO" id="GO:0005525">
    <property type="term" value="F:GTP binding"/>
    <property type="evidence" value="ECO:0007669"/>
    <property type="project" value="UniProtKB-UniRule"/>
</dbReference>
<comment type="function">
    <text evidence="8">An essential GTPase which binds GTP, GDP and possibly (p)ppGpp with moderate affinity, with high nucleotide exchange rates and a fairly low GTP hydrolysis rate. Plays a role in control of the cell cycle, stress response, ribosome biogenesis and in those bacteria that undergo differentiation, in morphogenesis control.</text>
</comment>
<evidence type="ECO:0000256" key="4">
    <source>
        <dbReference type="ARBA" id="ARBA00022741"/>
    </source>
</evidence>
<dbReference type="SUPFAM" id="SSF82051">
    <property type="entry name" value="Obg GTP-binding protein N-terminal domain"/>
    <property type="match status" value="1"/>
</dbReference>
<dbReference type="PROSITE" id="PS51883">
    <property type="entry name" value="OBG"/>
    <property type="match status" value="1"/>
</dbReference>